<dbReference type="InterPro" id="IPR050902">
    <property type="entry name" value="ABC_Transporter_SBP"/>
</dbReference>
<dbReference type="GO" id="GO:0071281">
    <property type="term" value="P:cellular response to iron ion"/>
    <property type="evidence" value="ECO:0007669"/>
    <property type="project" value="TreeGrafter"/>
</dbReference>
<dbReference type="EMBL" id="CP159218">
    <property type="protein sequence ID" value="XCG62395.1"/>
    <property type="molecule type" value="Genomic_DNA"/>
</dbReference>
<comment type="similarity">
    <text evidence="1">Belongs to the bacterial solute-binding protein 8 family.</text>
</comment>
<evidence type="ECO:0000256" key="2">
    <source>
        <dbReference type="SAM" id="MobiDB-lite"/>
    </source>
</evidence>
<dbReference type="Gene3D" id="3.40.50.1980">
    <property type="entry name" value="Nitrogenase molybdenum iron protein domain"/>
    <property type="match status" value="2"/>
</dbReference>
<evidence type="ECO:0000259" key="3">
    <source>
        <dbReference type="Pfam" id="PF01497"/>
    </source>
</evidence>
<feature type="region of interest" description="Disordered" evidence="2">
    <location>
        <begin position="39"/>
        <end position="103"/>
    </location>
</feature>
<dbReference type="RefSeq" id="WP_353648010.1">
    <property type="nucleotide sequence ID" value="NZ_CP159218.1"/>
</dbReference>
<dbReference type="InterPro" id="IPR002491">
    <property type="entry name" value="ABC_transptr_periplasmic_BD"/>
</dbReference>
<reference evidence="4" key="1">
    <citation type="submission" date="2024-05" db="EMBL/GenBank/DDBJ databases">
        <authorList>
            <person name="Cai S.Y."/>
            <person name="Jin L.M."/>
            <person name="Li H.R."/>
        </authorList>
    </citation>
    <scope>NUCLEOTIDE SEQUENCE</scope>
    <source>
        <strain evidence="4">A5-74</strain>
    </source>
</reference>
<accession>A0AAU8DL76</accession>
<evidence type="ECO:0000256" key="1">
    <source>
        <dbReference type="ARBA" id="ARBA00008814"/>
    </source>
</evidence>
<feature type="region of interest" description="Disordered" evidence="2">
    <location>
        <begin position="1"/>
        <end position="22"/>
    </location>
</feature>
<dbReference type="SUPFAM" id="SSF53807">
    <property type="entry name" value="Helical backbone' metal receptor"/>
    <property type="match status" value="1"/>
</dbReference>
<sequence length="467" mass="48192">MTSSPLDRAHPPTPSRRRRRLVVPGLALVSAALVLAGCSSSPAAPSSSAASSAVSSAPSSSAASSAVSSSAVSSAPSSSAASSPVSSSPSSSSTSPSSNGSAVPGLDAKGCIEHYDAATDYFPTKLSIEYSSALQISYRKSFQVLTVTPPGGTAETYVLVRCGAPKPALSGDLADAQLVTTPVTKLYSASTTHLPSLVALDRLNTVGGVSSAAFVSEPAVLQYFSKNKPVEFAPTGTIDAETVITGKPQVLIGGGFADAADGKLEGAGIPVLQDLDAQELTPLGQAEWIKFFGALTGTESAATAEFDAIAAEYQRLVALTKSADKVLVVPNQPYQGEWYVPGGKSNKQQLLADAGARTANSQDGVTGSVKTSFEKVFATSAKAPVWIASTTWTSESDALKEDPRFARFAAFSTHQVWNPIKGVTAAGGNPYYELGGLRVDLALADLIAIVHPDLLPEHTFTFYQRLS</sequence>
<dbReference type="Pfam" id="PF01497">
    <property type="entry name" value="Peripla_BP_2"/>
    <property type="match status" value="1"/>
</dbReference>
<protein>
    <submittedName>
        <fullName evidence="4">ABC transporter substrate-binding protein</fullName>
    </submittedName>
</protein>
<dbReference type="PANTHER" id="PTHR30535">
    <property type="entry name" value="VITAMIN B12-BINDING PROTEIN"/>
    <property type="match status" value="1"/>
</dbReference>
<gene>
    <name evidence="4" type="ORF">ABLG96_14180</name>
</gene>
<proteinExistence type="inferred from homology"/>
<name>A0AAU8DL76_9ACTN</name>
<dbReference type="AlphaFoldDB" id="A0AAU8DL76"/>
<evidence type="ECO:0000313" key="4">
    <source>
        <dbReference type="EMBL" id="XCG62395.1"/>
    </source>
</evidence>
<organism evidence="4">
    <name type="scientific">Nakamurella sp. A5-74</name>
    <dbReference type="NCBI Taxonomy" id="3158264"/>
    <lineage>
        <taxon>Bacteria</taxon>
        <taxon>Bacillati</taxon>
        <taxon>Actinomycetota</taxon>
        <taxon>Actinomycetes</taxon>
        <taxon>Nakamurellales</taxon>
        <taxon>Nakamurellaceae</taxon>
        <taxon>Nakamurella</taxon>
    </lineage>
</organism>
<feature type="compositionally biased region" description="Low complexity" evidence="2">
    <location>
        <begin position="39"/>
        <end position="98"/>
    </location>
</feature>
<dbReference type="PANTHER" id="PTHR30535:SF34">
    <property type="entry name" value="MOLYBDATE-BINDING PROTEIN MOLA"/>
    <property type="match status" value="1"/>
</dbReference>
<feature type="domain" description="Fe/B12 periplasmic-binding" evidence="3">
    <location>
        <begin position="224"/>
        <end position="416"/>
    </location>
</feature>